<keyword evidence="5" id="KW-0804">Transcription</keyword>
<dbReference type="OrthoDB" id="2505440at2759"/>
<dbReference type="Proteomes" id="UP000800035">
    <property type="component" value="Unassembled WGS sequence"/>
</dbReference>
<accession>A0A6A5UFN8</accession>
<organism evidence="9 10">
    <name type="scientific">Byssothecium circinans</name>
    <dbReference type="NCBI Taxonomy" id="147558"/>
    <lineage>
        <taxon>Eukaryota</taxon>
        <taxon>Fungi</taxon>
        <taxon>Dikarya</taxon>
        <taxon>Ascomycota</taxon>
        <taxon>Pezizomycotina</taxon>
        <taxon>Dothideomycetes</taxon>
        <taxon>Pleosporomycetidae</taxon>
        <taxon>Pleosporales</taxon>
        <taxon>Massarineae</taxon>
        <taxon>Massarinaceae</taxon>
        <taxon>Byssothecium</taxon>
    </lineage>
</organism>
<feature type="compositionally biased region" description="Acidic residues" evidence="7">
    <location>
        <begin position="149"/>
        <end position="164"/>
    </location>
</feature>
<keyword evidence="10" id="KW-1185">Reference proteome</keyword>
<dbReference type="GO" id="GO:0060261">
    <property type="term" value="P:positive regulation of transcription initiation by RNA polymerase II"/>
    <property type="evidence" value="ECO:0007669"/>
    <property type="project" value="InterPro"/>
</dbReference>
<evidence type="ECO:0000256" key="7">
    <source>
        <dbReference type="SAM" id="MobiDB-lite"/>
    </source>
</evidence>
<feature type="compositionally biased region" description="Basic residues" evidence="7">
    <location>
        <begin position="1"/>
        <end position="11"/>
    </location>
</feature>
<proteinExistence type="inferred from homology"/>
<gene>
    <name evidence="9" type="ORF">CC80DRAFT_396911</name>
</gene>
<evidence type="ECO:0000256" key="1">
    <source>
        <dbReference type="ARBA" id="ARBA00004123"/>
    </source>
</evidence>
<dbReference type="GO" id="GO:0003713">
    <property type="term" value="F:transcription coactivator activity"/>
    <property type="evidence" value="ECO:0007669"/>
    <property type="project" value="InterPro"/>
</dbReference>
<evidence type="ECO:0000256" key="3">
    <source>
        <dbReference type="ARBA" id="ARBA00023015"/>
    </source>
</evidence>
<evidence type="ECO:0000256" key="2">
    <source>
        <dbReference type="ARBA" id="ARBA00009001"/>
    </source>
</evidence>
<dbReference type="GO" id="GO:0005634">
    <property type="term" value="C:nucleus"/>
    <property type="evidence" value="ECO:0007669"/>
    <property type="project" value="UniProtKB-SubCell"/>
</dbReference>
<dbReference type="GO" id="GO:0003677">
    <property type="term" value="F:DNA binding"/>
    <property type="evidence" value="ECO:0007669"/>
    <property type="project" value="UniProtKB-KW"/>
</dbReference>
<dbReference type="InterPro" id="IPR045125">
    <property type="entry name" value="Sub1/Tcp4-like"/>
</dbReference>
<dbReference type="SUPFAM" id="SSF54447">
    <property type="entry name" value="ssDNA-binding transcriptional regulator domain"/>
    <property type="match status" value="1"/>
</dbReference>
<feature type="region of interest" description="Disordered" evidence="7">
    <location>
        <begin position="140"/>
        <end position="164"/>
    </location>
</feature>
<feature type="region of interest" description="Disordered" evidence="7">
    <location>
        <begin position="1"/>
        <end position="62"/>
    </location>
</feature>
<protein>
    <submittedName>
        <fullName evidence="9">PC4-domain-containing protein</fullName>
    </submittedName>
</protein>
<name>A0A6A5UFN8_9PLEO</name>
<dbReference type="EMBL" id="ML976977">
    <property type="protein sequence ID" value="KAF1963731.1"/>
    <property type="molecule type" value="Genomic_DNA"/>
</dbReference>
<reference evidence="9" key="1">
    <citation type="journal article" date="2020" name="Stud. Mycol.">
        <title>101 Dothideomycetes genomes: a test case for predicting lifestyles and emergence of pathogens.</title>
        <authorList>
            <person name="Haridas S."/>
            <person name="Albert R."/>
            <person name="Binder M."/>
            <person name="Bloem J."/>
            <person name="Labutti K."/>
            <person name="Salamov A."/>
            <person name="Andreopoulos B."/>
            <person name="Baker S."/>
            <person name="Barry K."/>
            <person name="Bills G."/>
            <person name="Bluhm B."/>
            <person name="Cannon C."/>
            <person name="Castanera R."/>
            <person name="Culley D."/>
            <person name="Daum C."/>
            <person name="Ezra D."/>
            <person name="Gonzalez J."/>
            <person name="Henrissat B."/>
            <person name="Kuo A."/>
            <person name="Liang C."/>
            <person name="Lipzen A."/>
            <person name="Lutzoni F."/>
            <person name="Magnuson J."/>
            <person name="Mondo S."/>
            <person name="Nolan M."/>
            <person name="Ohm R."/>
            <person name="Pangilinan J."/>
            <person name="Park H.-J."/>
            <person name="Ramirez L."/>
            <person name="Alfaro M."/>
            <person name="Sun H."/>
            <person name="Tritt A."/>
            <person name="Yoshinaga Y."/>
            <person name="Zwiers L.-H."/>
            <person name="Turgeon B."/>
            <person name="Goodwin S."/>
            <person name="Spatafora J."/>
            <person name="Crous P."/>
            <person name="Grigoriev I."/>
        </authorList>
    </citation>
    <scope>NUCLEOTIDE SEQUENCE</scope>
    <source>
        <strain evidence="9">CBS 675.92</strain>
    </source>
</reference>
<evidence type="ECO:0000259" key="8">
    <source>
        <dbReference type="Pfam" id="PF02229"/>
    </source>
</evidence>
<dbReference type="InterPro" id="IPR009044">
    <property type="entry name" value="ssDNA-bd_transcriptional_reg"/>
</dbReference>
<dbReference type="Pfam" id="PF02229">
    <property type="entry name" value="PC4"/>
    <property type="match status" value="1"/>
</dbReference>
<evidence type="ECO:0000313" key="9">
    <source>
        <dbReference type="EMBL" id="KAF1963731.1"/>
    </source>
</evidence>
<keyword evidence="4" id="KW-0238">DNA-binding</keyword>
<keyword evidence="6" id="KW-0539">Nucleus</keyword>
<evidence type="ECO:0000313" key="10">
    <source>
        <dbReference type="Proteomes" id="UP000800035"/>
    </source>
</evidence>
<dbReference type="InterPro" id="IPR003173">
    <property type="entry name" value="PC4_C"/>
</dbReference>
<dbReference type="PANTHER" id="PTHR13215">
    <property type="entry name" value="RNA POLYMERASE II TRANSCRIPTIONAL COACTIVATOR"/>
    <property type="match status" value="1"/>
</dbReference>
<dbReference type="Gene3D" id="2.30.31.10">
    <property type="entry name" value="Transcriptional Coactivator Pc4, Chain A"/>
    <property type="match status" value="1"/>
</dbReference>
<evidence type="ECO:0000256" key="4">
    <source>
        <dbReference type="ARBA" id="ARBA00023125"/>
    </source>
</evidence>
<keyword evidence="3" id="KW-0805">Transcription regulation</keyword>
<evidence type="ECO:0000256" key="6">
    <source>
        <dbReference type="ARBA" id="ARBA00023242"/>
    </source>
</evidence>
<feature type="domain" description="Transcriptional coactivator p15 (PC4) C-terminal" evidence="8">
    <location>
        <begin position="72"/>
        <end position="120"/>
    </location>
</feature>
<sequence>MAGTHTAKRGGARGGGFKKASYNKKRSSPDDDDTNTTARASKKSKNEEESTPFVPKLEEDDDQNVFVALKANGTRRVMISDFKGKTLVSIREYYEDASGEMKPGKKGIALSMDQYNALVAAMPLIETVLVDKKEDVVRPDYDAPLATADAEEEEEGEEPSESGE</sequence>
<comment type="subcellular location">
    <subcellularLocation>
        <location evidence="1">Nucleus</location>
    </subcellularLocation>
</comment>
<comment type="similarity">
    <text evidence="2">Belongs to the transcriptional coactivator PC4 family.</text>
</comment>
<evidence type="ECO:0000256" key="5">
    <source>
        <dbReference type="ARBA" id="ARBA00023163"/>
    </source>
</evidence>
<dbReference type="AlphaFoldDB" id="A0A6A5UFN8"/>